<feature type="chain" id="PRO_5042467471" evidence="2">
    <location>
        <begin position="26"/>
        <end position="661"/>
    </location>
</feature>
<organism evidence="4 5">
    <name type="scientific">Echria macrotheca</name>
    <dbReference type="NCBI Taxonomy" id="438768"/>
    <lineage>
        <taxon>Eukaryota</taxon>
        <taxon>Fungi</taxon>
        <taxon>Dikarya</taxon>
        <taxon>Ascomycota</taxon>
        <taxon>Pezizomycotina</taxon>
        <taxon>Sordariomycetes</taxon>
        <taxon>Sordariomycetidae</taxon>
        <taxon>Sordariales</taxon>
        <taxon>Schizotheciaceae</taxon>
        <taxon>Echria</taxon>
    </lineage>
</organism>
<evidence type="ECO:0000256" key="2">
    <source>
        <dbReference type="SAM" id="SignalP"/>
    </source>
</evidence>
<dbReference type="InterPro" id="IPR009880">
    <property type="entry name" value="Glyoxal_oxidase_N"/>
</dbReference>
<dbReference type="InterPro" id="IPR037293">
    <property type="entry name" value="Gal_Oxidase_central_sf"/>
</dbReference>
<dbReference type="PROSITE" id="PS50022">
    <property type="entry name" value="FA58C_3"/>
    <property type="match status" value="1"/>
</dbReference>
<dbReference type="Gene3D" id="2.60.120.260">
    <property type="entry name" value="Galactose-binding domain-like"/>
    <property type="match status" value="1"/>
</dbReference>
<evidence type="ECO:0000313" key="5">
    <source>
        <dbReference type="Proteomes" id="UP001239445"/>
    </source>
</evidence>
<comment type="caution">
    <text evidence="4">The sequence shown here is derived from an EMBL/GenBank/DDBJ whole genome shotgun (WGS) entry which is preliminary data.</text>
</comment>
<protein>
    <submittedName>
        <fullName evidence="4">Galactose oxidase</fullName>
    </submittedName>
</protein>
<dbReference type="CDD" id="cd02851">
    <property type="entry name" value="E_set_GO_C"/>
    <property type="match status" value="1"/>
</dbReference>
<dbReference type="EMBL" id="MU839827">
    <property type="protein sequence ID" value="KAK1761574.1"/>
    <property type="molecule type" value="Genomic_DNA"/>
</dbReference>
<dbReference type="InterPro" id="IPR000421">
    <property type="entry name" value="FA58C"/>
</dbReference>
<dbReference type="InterPro" id="IPR014756">
    <property type="entry name" value="Ig_E-set"/>
</dbReference>
<evidence type="ECO:0000259" key="3">
    <source>
        <dbReference type="PROSITE" id="PS50022"/>
    </source>
</evidence>
<reference evidence="4" key="1">
    <citation type="submission" date="2023-06" db="EMBL/GenBank/DDBJ databases">
        <title>Genome-scale phylogeny and comparative genomics of the fungal order Sordariales.</title>
        <authorList>
            <consortium name="Lawrence Berkeley National Laboratory"/>
            <person name="Hensen N."/>
            <person name="Bonometti L."/>
            <person name="Westerberg I."/>
            <person name="Brannstrom I.O."/>
            <person name="Guillou S."/>
            <person name="Cros-Aarteil S."/>
            <person name="Calhoun S."/>
            <person name="Haridas S."/>
            <person name="Kuo A."/>
            <person name="Mondo S."/>
            <person name="Pangilinan J."/>
            <person name="Riley R."/>
            <person name="Labutti K."/>
            <person name="Andreopoulos B."/>
            <person name="Lipzen A."/>
            <person name="Chen C."/>
            <person name="Yanf M."/>
            <person name="Daum C."/>
            <person name="Ng V."/>
            <person name="Clum A."/>
            <person name="Steindorff A."/>
            <person name="Ohm R."/>
            <person name="Martin F."/>
            <person name="Silar P."/>
            <person name="Natvig D."/>
            <person name="Lalanne C."/>
            <person name="Gautier V."/>
            <person name="Ament-Velasquez S.L."/>
            <person name="Kruys A."/>
            <person name="Hutchinson M.I."/>
            <person name="Powell A.J."/>
            <person name="Barry K."/>
            <person name="Miller A.N."/>
            <person name="Grigoriev I.V."/>
            <person name="Debuchy R."/>
            <person name="Gladieux P."/>
            <person name="Thoren M.H."/>
            <person name="Johannesson H."/>
        </authorList>
    </citation>
    <scope>NUCLEOTIDE SEQUENCE</scope>
    <source>
        <strain evidence="4">PSN4</strain>
    </source>
</reference>
<dbReference type="InterPro" id="IPR015202">
    <property type="entry name" value="GO-like_E_set"/>
</dbReference>
<name>A0AAJ0BNJ2_9PEZI</name>
<gene>
    <name evidence="4" type="ORF">QBC47DRAFT_449510</name>
</gene>
<keyword evidence="5" id="KW-1185">Reference proteome</keyword>
<dbReference type="Gene3D" id="2.60.40.10">
    <property type="entry name" value="Immunoglobulins"/>
    <property type="match status" value="1"/>
</dbReference>
<dbReference type="Proteomes" id="UP001239445">
    <property type="component" value="Unassembled WGS sequence"/>
</dbReference>
<sequence>MMYSVHWSALALLRSLQCFLGLSFGREQCLLDVQPQINGQECKNTIDGSDTTTWQTQHNGHCNHYVVIDLRHAHNITALRVAPSLAGVTHGGSVGGHRILLSQEENDWSSPAVAYGTWADDGTDKWAIFEPQSARYVRLEATSATKNQGFITLGELDIWVSESVPIVPADGSLGRWGPTINFPLVPVSIFVDPVEKESRGNIIVFSSNSRDGIEDGEAEATRTAIWDRIGKRVSEEQVKNTHHQMFCPGTALDVNGSVIITGGASAAKTTVYDPVNKDWKPLHVMKLPRGYQGAVTLADGRMFVIGGSWSPSDSKDSRGGEIYDPFTNEWKKLENCSAEDIRTKTDGYLDYRADNHVWLMAWKDNWIFHAGPAADMHWINTTAPNGALKNAGKREEDGAMCGIAVMYDAAEGEILTAGGAPDYGKKASGNAFIIKLNKTGEAVTVAPAGKGLRWPRTFLNAVVLPNGDTFVAGGMLIGQPYNDTTAVFTPELWSLKDKAWKEMAPNSIPRTYHSVGLLLPDATVLVGGGGLANNRTVNHLDAQIYTPPYLIDKGPRPVIKSLPTSPKVMLVMLGQHLVFSTDSEVVDASLIRYGAATHNLNNDQRRIRLTPERDLKSPRVFKYRVKVPENPGVAIPGYWMLFVMNKAGVPSVAATVQDRRR</sequence>
<dbReference type="InterPro" id="IPR008979">
    <property type="entry name" value="Galactose-bd-like_sf"/>
</dbReference>
<dbReference type="InterPro" id="IPR006652">
    <property type="entry name" value="Kelch_1"/>
</dbReference>
<feature type="domain" description="F5/8 type C" evidence="3">
    <location>
        <begin position="47"/>
        <end position="161"/>
    </location>
</feature>
<dbReference type="SUPFAM" id="SSF50965">
    <property type="entry name" value="Galactose oxidase, central domain"/>
    <property type="match status" value="1"/>
</dbReference>
<dbReference type="SUPFAM" id="SSF81296">
    <property type="entry name" value="E set domains"/>
    <property type="match status" value="1"/>
</dbReference>
<evidence type="ECO:0000313" key="4">
    <source>
        <dbReference type="EMBL" id="KAK1761574.1"/>
    </source>
</evidence>
<dbReference type="Pfam" id="PF07250">
    <property type="entry name" value="Glyoxal_oxid_N"/>
    <property type="match status" value="1"/>
</dbReference>
<dbReference type="InterPro" id="IPR011043">
    <property type="entry name" value="Gal_Oxase/kelch_b-propeller"/>
</dbReference>
<dbReference type="SUPFAM" id="SSF49785">
    <property type="entry name" value="Galactose-binding domain-like"/>
    <property type="match status" value="1"/>
</dbReference>
<dbReference type="InterPro" id="IPR013783">
    <property type="entry name" value="Ig-like_fold"/>
</dbReference>
<dbReference type="PANTHER" id="PTHR32208">
    <property type="entry name" value="SECRETED PROTEIN-RELATED"/>
    <property type="match status" value="1"/>
</dbReference>
<evidence type="ECO:0000256" key="1">
    <source>
        <dbReference type="ARBA" id="ARBA00022729"/>
    </source>
</evidence>
<feature type="signal peptide" evidence="2">
    <location>
        <begin position="1"/>
        <end position="25"/>
    </location>
</feature>
<proteinExistence type="predicted"/>
<dbReference type="Pfam" id="PF09118">
    <property type="entry name" value="GO-like_E_set"/>
    <property type="match status" value="1"/>
</dbReference>
<keyword evidence="1 2" id="KW-0732">Signal</keyword>
<accession>A0AAJ0BNJ2</accession>
<dbReference type="AlphaFoldDB" id="A0AAJ0BNJ2"/>
<dbReference type="SMART" id="SM00612">
    <property type="entry name" value="Kelch"/>
    <property type="match status" value="3"/>
</dbReference>
<dbReference type="PANTHER" id="PTHR32208:SF68">
    <property type="entry name" value="GALACTOSE OXIDASE"/>
    <property type="match status" value="1"/>
</dbReference>
<dbReference type="Pfam" id="PF00754">
    <property type="entry name" value="F5_F8_type_C"/>
    <property type="match status" value="1"/>
</dbReference>
<dbReference type="Gene3D" id="2.130.10.80">
    <property type="entry name" value="Galactose oxidase/kelch, beta-propeller"/>
    <property type="match status" value="1"/>
</dbReference>